<dbReference type="InterPro" id="IPR000551">
    <property type="entry name" value="MerR-type_HTH_dom"/>
</dbReference>
<gene>
    <name evidence="3" type="ORF">LCGC14_2088920</name>
</gene>
<dbReference type="InterPro" id="IPR009061">
    <property type="entry name" value="DNA-bd_dom_put_sf"/>
</dbReference>
<organism evidence="3">
    <name type="scientific">marine sediment metagenome</name>
    <dbReference type="NCBI Taxonomy" id="412755"/>
    <lineage>
        <taxon>unclassified sequences</taxon>
        <taxon>metagenomes</taxon>
        <taxon>ecological metagenomes</taxon>
    </lineage>
</organism>
<dbReference type="Pfam" id="PF13411">
    <property type="entry name" value="MerR_1"/>
    <property type="match status" value="1"/>
</dbReference>
<comment type="caution">
    <text evidence="3">The sequence shown here is derived from an EMBL/GenBank/DDBJ whole genome shotgun (WGS) entry which is preliminary data.</text>
</comment>
<reference evidence="3" key="1">
    <citation type="journal article" date="2015" name="Nature">
        <title>Complex archaea that bridge the gap between prokaryotes and eukaryotes.</title>
        <authorList>
            <person name="Spang A."/>
            <person name="Saw J.H."/>
            <person name="Jorgensen S.L."/>
            <person name="Zaremba-Niedzwiedzka K."/>
            <person name="Martijn J."/>
            <person name="Lind A.E."/>
            <person name="van Eijk R."/>
            <person name="Schleper C."/>
            <person name="Guy L."/>
            <person name="Ettema T.J."/>
        </authorList>
    </citation>
    <scope>NUCLEOTIDE SEQUENCE</scope>
</reference>
<accession>A0A0F9EDJ7</accession>
<feature type="domain" description="HTH merR-type" evidence="2">
    <location>
        <begin position="16"/>
        <end position="86"/>
    </location>
</feature>
<dbReference type="PROSITE" id="PS50937">
    <property type="entry name" value="HTH_MERR_2"/>
    <property type="match status" value="1"/>
</dbReference>
<dbReference type="GO" id="GO:0003677">
    <property type="term" value="F:DNA binding"/>
    <property type="evidence" value="ECO:0007669"/>
    <property type="project" value="UniProtKB-KW"/>
</dbReference>
<dbReference type="PANTHER" id="PTHR30204:SF15">
    <property type="entry name" value="BLL5018 PROTEIN"/>
    <property type="match status" value="1"/>
</dbReference>
<evidence type="ECO:0000313" key="3">
    <source>
        <dbReference type="EMBL" id="KKL72034.1"/>
    </source>
</evidence>
<dbReference type="SUPFAM" id="SSF46955">
    <property type="entry name" value="Putative DNA-binding domain"/>
    <property type="match status" value="1"/>
</dbReference>
<name>A0A0F9EDJ7_9ZZZZ</name>
<sequence>MESKRPHQIDFPDKLYYKIGEVSEIADVPTYVLRFWQTEFKKIKPKRTPSGQRLYRKKDVDLVLKIKHLLYNKKFTIQGAKQHLRGYEKDSEEKIPAQTL</sequence>
<keyword evidence="1" id="KW-0238">DNA-binding</keyword>
<dbReference type="GO" id="GO:0003700">
    <property type="term" value="F:DNA-binding transcription factor activity"/>
    <property type="evidence" value="ECO:0007669"/>
    <property type="project" value="InterPro"/>
</dbReference>
<dbReference type="InterPro" id="IPR047057">
    <property type="entry name" value="MerR_fam"/>
</dbReference>
<dbReference type="CDD" id="cd04765">
    <property type="entry name" value="HTH_MlrA-like_sg2"/>
    <property type="match status" value="1"/>
</dbReference>
<proteinExistence type="predicted"/>
<dbReference type="PANTHER" id="PTHR30204">
    <property type="entry name" value="REDOX-CYCLING DRUG-SENSING TRANSCRIPTIONAL ACTIVATOR SOXR"/>
    <property type="match status" value="1"/>
</dbReference>
<protein>
    <recommendedName>
        <fullName evidence="2">HTH merR-type domain-containing protein</fullName>
    </recommendedName>
</protein>
<dbReference type="SMART" id="SM00422">
    <property type="entry name" value="HTH_MERR"/>
    <property type="match status" value="1"/>
</dbReference>
<feature type="non-terminal residue" evidence="3">
    <location>
        <position position="100"/>
    </location>
</feature>
<dbReference type="EMBL" id="LAZR01025398">
    <property type="protein sequence ID" value="KKL72034.1"/>
    <property type="molecule type" value="Genomic_DNA"/>
</dbReference>
<dbReference type="AlphaFoldDB" id="A0A0F9EDJ7"/>
<evidence type="ECO:0000259" key="2">
    <source>
        <dbReference type="PROSITE" id="PS50937"/>
    </source>
</evidence>
<evidence type="ECO:0000256" key="1">
    <source>
        <dbReference type="ARBA" id="ARBA00023125"/>
    </source>
</evidence>
<dbReference type="Gene3D" id="1.10.1660.10">
    <property type="match status" value="1"/>
</dbReference>